<proteinExistence type="predicted"/>
<feature type="transmembrane region" description="Helical" evidence="9">
    <location>
        <begin position="98"/>
        <end position="121"/>
    </location>
</feature>
<dbReference type="GO" id="GO:0005886">
    <property type="term" value="C:plasma membrane"/>
    <property type="evidence" value="ECO:0007669"/>
    <property type="project" value="UniProtKB-SubCell"/>
</dbReference>
<dbReference type="RefSeq" id="WP_115416086.1">
    <property type="nucleotide sequence ID" value="NZ_CP031357.1"/>
</dbReference>
<dbReference type="PANTHER" id="PTHR32507:SF8">
    <property type="entry name" value="CNH1P"/>
    <property type="match status" value="1"/>
</dbReference>
<evidence type="ECO:0000256" key="5">
    <source>
        <dbReference type="ARBA" id="ARBA00022989"/>
    </source>
</evidence>
<organism evidence="11 12">
    <name type="scientific">Erythrobacter aureus</name>
    <dbReference type="NCBI Taxonomy" id="2182384"/>
    <lineage>
        <taxon>Bacteria</taxon>
        <taxon>Pseudomonadati</taxon>
        <taxon>Pseudomonadota</taxon>
        <taxon>Alphaproteobacteria</taxon>
        <taxon>Sphingomonadales</taxon>
        <taxon>Erythrobacteraceae</taxon>
        <taxon>Erythrobacter/Porphyrobacter group</taxon>
        <taxon>Erythrobacter</taxon>
    </lineage>
</organism>
<evidence type="ECO:0000313" key="11">
    <source>
        <dbReference type="EMBL" id="AXK41900.1"/>
    </source>
</evidence>
<evidence type="ECO:0000313" key="12">
    <source>
        <dbReference type="Proteomes" id="UP000254508"/>
    </source>
</evidence>
<feature type="transmembrane region" description="Helical" evidence="9">
    <location>
        <begin position="202"/>
        <end position="225"/>
    </location>
</feature>
<feature type="transmembrane region" description="Helical" evidence="9">
    <location>
        <begin position="394"/>
        <end position="418"/>
    </location>
</feature>
<keyword evidence="7 9" id="KW-0472">Membrane</keyword>
<feature type="transmembrane region" description="Helical" evidence="9">
    <location>
        <begin position="364"/>
        <end position="382"/>
    </location>
</feature>
<dbReference type="PANTHER" id="PTHR32507">
    <property type="entry name" value="NA(+)/H(+) ANTIPORTER 1"/>
    <property type="match status" value="1"/>
</dbReference>
<evidence type="ECO:0000256" key="6">
    <source>
        <dbReference type="ARBA" id="ARBA00023065"/>
    </source>
</evidence>
<feature type="transmembrane region" description="Helical" evidence="9">
    <location>
        <begin position="69"/>
        <end position="86"/>
    </location>
</feature>
<keyword evidence="5 9" id="KW-1133">Transmembrane helix</keyword>
<gene>
    <name evidence="11" type="ORF">DVR09_05700</name>
</gene>
<feature type="transmembrane region" description="Helical" evidence="9">
    <location>
        <begin position="30"/>
        <end position="49"/>
    </location>
</feature>
<evidence type="ECO:0000259" key="10">
    <source>
        <dbReference type="Pfam" id="PF00999"/>
    </source>
</evidence>
<feature type="transmembrane region" description="Helical" evidence="9">
    <location>
        <begin position="173"/>
        <end position="195"/>
    </location>
</feature>
<sequence>MELDPRILMFVVFGAGLTLAVTLERWLARFWLSLPILYVAAGYVIWSLPLGLPHFNPTVDGFDALTLEYATEFIVIASLMAAGIAIDRPVSWANWRQIWPLLVIAMPLTITAVALLGWWALGLAPASAILLGAALAPTDPVLARSVQVGPPGEDQRHDVRFSLTVEAGLNDGLAFPFTYLAIAAVGMTALGGWTLEWAALDLGWRILAGCLVGWLVGRIGSWYVFEREADAPMEDIDEASEGADRPVYSTSEGLIVLGTLLLAYGLAELTEGYGFLAVFVGAITMRQRENRSRYHKISHHFIDQIEQIVLVAVLFGFGAMLASGVLEALTWPAALVGIALVFVIRPLSGLLAEMNCNLPMIGKLAVAFLGVRGMGSIYYLAYGQNSADFAQIDLLWATVSFAILLSIVVHGVFSGPFIRHVENRRAHIHTGQDSSMASLSPDGPDLEIEKSAKPE</sequence>
<keyword evidence="6" id="KW-0406">Ion transport</keyword>
<evidence type="ECO:0000256" key="2">
    <source>
        <dbReference type="ARBA" id="ARBA00022448"/>
    </source>
</evidence>
<keyword evidence="3" id="KW-0050">Antiport</keyword>
<evidence type="ECO:0000256" key="9">
    <source>
        <dbReference type="SAM" id="Phobius"/>
    </source>
</evidence>
<dbReference type="Pfam" id="PF00999">
    <property type="entry name" value="Na_H_Exchanger"/>
    <property type="match status" value="1"/>
</dbReference>
<dbReference type="Proteomes" id="UP000254508">
    <property type="component" value="Chromosome"/>
</dbReference>
<evidence type="ECO:0000256" key="8">
    <source>
        <dbReference type="SAM" id="MobiDB-lite"/>
    </source>
</evidence>
<dbReference type="AlphaFoldDB" id="A0A345YD98"/>
<evidence type="ECO:0000256" key="7">
    <source>
        <dbReference type="ARBA" id="ARBA00023136"/>
    </source>
</evidence>
<dbReference type="OrthoDB" id="9810860at2"/>
<reference evidence="12" key="1">
    <citation type="submission" date="2018-07" db="EMBL/GenBank/DDBJ databases">
        <title>Genome sequence of Erythrobacter strain YH-07, an antagonistic bacterium isolated from Yellow Sea.</title>
        <authorList>
            <person name="Tang T."/>
            <person name="Liu Q."/>
            <person name="Sun X."/>
        </authorList>
    </citation>
    <scope>NUCLEOTIDE SEQUENCE [LARGE SCALE GENOMIC DNA]</scope>
    <source>
        <strain evidence="12">YH-07</strain>
    </source>
</reference>
<keyword evidence="4 9" id="KW-0812">Transmembrane</keyword>
<dbReference type="GO" id="GO:0015297">
    <property type="term" value="F:antiporter activity"/>
    <property type="evidence" value="ECO:0007669"/>
    <property type="project" value="UniProtKB-KW"/>
</dbReference>
<evidence type="ECO:0000256" key="1">
    <source>
        <dbReference type="ARBA" id="ARBA00004651"/>
    </source>
</evidence>
<keyword evidence="2" id="KW-0813">Transport</keyword>
<feature type="transmembrane region" description="Helical" evidence="9">
    <location>
        <begin position="331"/>
        <end position="352"/>
    </location>
</feature>
<feature type="domain" description="Cation/H+ exchanger transmembrane" evidence="10">
    <location>
        <begin position="25"/>
        <end position="418"/>
    </location>
</feature>
<evidence type="ECO:0000256" key="3">
    <source>
        <dbReference type="ARBA" id="ARBA00022449"/>
    </source>
</evidence>
<feature type="region of interest" description="Disordered" evidence="8">
    <location>
        <begin position="431"/>
        <end position="455"/>
    </location>
</feature>
<dbReference type="KEGG" id="err:DVR09_05700"/>
<name>A0A345YD98_9SPHN</name>
<feature type="transmembrane region" description="Helical" evidence="9">
    <location>
        <begin position="305"/>
        <end position="325"/>
    </location>
</feature>
<feature type="transmembrane region" description="Helical" evidence="9">
    <location>
        <begin position="254"/>
        <end position="284"/>
    </location>
</feature>
<keyword evidence="12" id="KW-1185">Reference proteome</keyword>
<protein>
    <submittedName>
        <fullName evidence="11">Sodium:proton antiporter</fullName>
    </submittedName>
</protein>
<feature type="transmembrane region" description="Helical" evidence="9">
    <location>
        <begin position="6"/>
        <end position="23"/>
    </location>
</feature>
<dbReference type="EMBL" id="CP031357">
    <property type="protein sequence ID" value="AXK41900.1"/>
    <property type="molecule type" value="Genomic_DNA"/>
</dbReference>
<comment type="subcellular location">
    <subcellularLocation>
        <location evidence="1">Cell membrane</location>
        <topology evidence="1">Multi-pass membrane protein</topology>
    </subcellularLocation>
</comment>
<dbReference type="InterPro" id="IPR006153">
    <property type="entry name" value="Cation/H_exchanger_TM"/>
</dbReference>
<accession>A0A345YD98</accession>
<dbReference type="GO" id="GO:1902600">
    <property type="term" value="P:proton transmembrane transport"/>
    <property type="evidence" value="ECO:0007669"/>
    <property type="project" value="InterPro"/>
</dbReference>
<evidence type="ECO:0000256" key="4">
    <source>
        <dbReference type="ARBA" id="ARBA00022692"/>
    </source>
</evidence>